<reference evidence="3" key="1">
    <citation type="journal article" date="2019" name="Int. J. Syst. Evol. Microbiol.">
        <title>The Global Catalogue of Microorganisms (GCM) 10K type strain sequencing project: providing services to taxonomists for standard genome sequencing and annotation.</title>
        <authorList>
            <consortium name="The Broad Institute Genomics Platform"/>
            <consortium name="The Broad Institute Genome Sequencing Center for Infectious Disease"/>
            <person name="Wu L."/>
            <person name="Ma J."/>
        </authorList>
    </citation>
    <scope>NUCLEOTIDE SEQUENCE [LARGE SCALE GENOMIC DNA]</scope>
    <source>
        <strain evidence="3">NBRC 113072</strain>
    </source>
</reference>
<protein>
    <submittedName>
        <fullName evidence="2">Hydrolase</fullName>
    </submittedName>
</protein>
<name>A0ABQ6IQ65_9MICO</name>
<dbReference type="InterPro" id="IPR029058">
    <property type="entry name" value="AB_hydrolase_fold"/>
</dbReference>
<dbReference type="RefSeq" id="WP_284303482.1">
    <property type="nucleotide sequence ID" value="NZ_BSUO01000001.1"/>
</dbReference>
<dbReference type="PANTHER" id="PTHR43798:SF33">
    <property type="entry name" value="HYDROLASE, PUTATIVE (AFU_ORTHOLOGUE AFUA_2G14860)-RELATED"/>
    <property type="match status" value="1"/>
</dbReference>
<comment type="caution">
    <text evidence="2">The sequence shown here is derived from an EMBL/GenBank/DDBJ whole genome shotgun (WGS) entry which is preliminary data.</text>
</comment>
<dbReference type="Gene3D" id="3.40.50.1820">
    <property type="entry name" value="alpha/beta hydrolase"/>
    <property type="match status" value="1"/>
</dbReference>
<keyword evidence="3" id="KW-1185">Reference proteome</keyword>
<keyword evidence="2" id="KW-0378">Hydrolase</keyword>
<dbReference type="EMBL" id="BSUO01000001">
    <property type="protein sequence ID" value="GMA39604.1"/>
    <property type="molecule type" value="Genomic_DNA"/>
</dbReference>
<evidence type="ECO:0000313" key="2">
    <source>
        <dbReference type="EMBL" id="GMA39604.1"/>
    </source>
</evidence>
<proteinExistence type="predicted"/>
<evidence type="ECO:0000259" key="1">
    <source>
        <dbReference type="Pfam" id="PF00561"/>
    </source>
</evidence>
<dbReference type="SUPFAM" id="SSF53474">
    <property type="entry name" value="alpha/beta-Hydrolases"/>
    <property type="match status" value="1"/>
</dbReference>
<evidence type="ECO:0000313" key="3">
    <source>
        <dbReference type="Proteomes" id="UP001157126"/>
    </source>
</evidence>
<dbReference type="Proteomes" id="UP001157126">
    <property type="component" value="Unassembled WGS sequence"/>
</dbReference>
<accession>A0ABQ6IQ65</accession>
<dbReference type="InterPro" id="IPR000073">
    <property type="entry name" value="AB_hydrolase_1"/>
</dbReference>
<dbReference type="InterPro" id="IPR050266">
    <property type="entry name" value="AB_hydrolase_sf"/>
</dbReference>
<gene>
    <name evidence="2" type="ORF">GCM10025883_16490</name>
</gene>
<dbReference type="PANTHER" id="PTHR43798">
    <property type="entry name" value="MONOACYLGLYCEROL LIPASE"/>
    <property type="match status" value="1"/>
</dbReference>
<sequence length="286" mass="31059">MPSFIADDDHRISYLSLGEGEPLILVPGGPGRDAAYLEDLGGFAPGTGRRLVILEPRGTGGSRGEGSSLQAGAPAERIAADIEGLRRHLGLETFDLVGHSAGCAVAYLYAVDHQDRLRRLVLLTPSGRMIGVEPSQQESERQVERRRDAPWYEQAREALDLVATTGWTDTPREATYPLYYGPWTRAARAHAAAQESQLNRTAMDTFWSGPTDRDALRGRLASVTTPVHVVVGEFDLVSGPDSGPRIAELFPDAQLHVLTGMSHYPWIDDPDAFVACMRGILTAAES</sequence>
<feature type="domain" description="AB hydrolase-1" evidence="1">
    <location>
        <begin position="22"/>
        <end position="270"/>
    </location>
</feature>
<dbReference type="GO" id="GO:0016787">
    <property type="term" value="F:hydrolase activity"/>
    <property type="evidence" value="ECO:0007669"/>
    <property type="project" value="UniProtKB-KW"/>
</dbReference>
<organism evidence="2 3">
    <name type="scientific">Mobilicoccus caccae</name>
    <dbReference type="NCBI Taxonomy" id="1859295"/>
    <lineage>
        <taxon>Bacteria</taxon>
        <taxon>Bacillati</taxon>
        <taxon>Actinomycetota</taxon>
        <taxon>Actinomycetes</taxon>
        <taxon>Micrococcales</taxon>
        <taxon>Dermatophilaceae</taxon>
        <taxon>Mobilicoccus</taxon>
    </lineage>
</organism>
<dbReference type="Pfam" id="PF00561">
    <property type="entry name" value="Abhydrolase_1"/>
    <property type="match status" value="1"/>
</dbReference>